<comment type="caution">
    <text evidence="1">The sequence shown here is derived from an EMBL/GenBank/DDBJ whole genome shotgun (WGS) entry which is preliminary data.</text>
</comment>
<dbReference type="EMBL" id="LAZR01000009">
    <property type="protein sequence ID" value="KKO08525.1"/>
    <property type="molecule type" value="Genomic_DNA"/>
</dbReference>
<name>A0A0F9VWQ0_9ZZZZ</name>
<gene>
    <name evidence="1" type="ORF">LCGC14_0044650</name>
</gene>
<evidence type="ECO:0000313" key="1">
    <source>
        <dbReference type="EMBL" id="KKO08525.1"/>
    </source>
</evidence>
<organism evidence="1">
    <name type="scientific">marine sediment metagenome</name>
    <dbReference type="NCBI Taxonomy" id="412755"/>
    <lineage>
        <taxon>unclassified sequences</taxon>
        <taxon>metagenomes</taxon>
        <taxon>ecological metagenomes</taxon>
    </lineage>
</organism>
<protein>
    <submittedName>
        <fullName evidence="1">Uncharacterized protein</fullName>
    </submittedName>
</protein>
<proteinExistence type="predicted"/>
<reference evidence="1" key="1">
    <citation type="journal article" date="2015" name="Nature">
        <title>Complex archaea that bridge the gap between prokaryotes and eukaryotes.</title>
        <authorList>
            <person name="Spang A."/>
            <person name="Saw J.H."/>
            <person name="Jorgensen S.L."/>
            <person name="Zaremba-Niedzwiedzka K."/>
            <person name="Martijn J."/>
            <person name="Lind A.E."/>
            <person name="van Eijk R."/>
            <person name="Schleper C."/>
            <person name="Guy L."/>
            <person name="Ettema T.J."/>
        </authorList>
    </citation>
    <scope>NUCLEOTIDE SEQUENCE</scope>
</reference>
<accession>A0A0F9VWQ0</accession>
<sequence length="139" mass="15571">MTTTTTKTTFPAVSEEMKAAAARYPGCLAAMMELQKATAFKGWYTVSNEAEQSAYFADKLELKTKEDYIEMRDALKAWLRLMETTQRSLKEMTSRPGDQSGPQMHKHFGAGLVTQLIEIRRAGKIWSSNQAKTKVEVAA</sequence>
<dbReference type="AlphaFoldDB" id="A0A0F9VWQ0"/>